<dbReference type="PANTHER" id="PTHR28630">
    <property type="match status" value="1"/>
</dbReference>
<evidence type="ECO:0000313" key="1">
    <source>
        <dbReference type="EMBL" id="PJF47344.1"/>
    </source>
</evidence>
<dbReference type="Proteomes" id="UP000230790">
    <property type="component" value="Unassembled WGS sequence"/>
</dbReference>
<evidence type="ECO:0008006" key="3">
    <source>
        <dbReference type="Google" id="ProtNLM"/>
    </source>
</evidence>
<dbReference type="EMBL" id="PGTN01000053">
    <property type="protein sequence ID" value="PJF47344.1"/>
    <property type="molecule type" value="Genomic_DNA"/>
</dbReference>
<comment type="caution">
    <text evidence="1">The sequence shown here is derived from an EMBL/GenBank/DDBJ whole genome shotgun (WGS) entry which is preliminary data.</text>
</comment>
<reference evidence="1 2" key="1">
    <citation type="submission" date="2017-11" db="EMBL/GenBank/DDBJ databases">
        <title>Evolution of Phototrophy in the Chloroflexi Phylum Driven by Horizontal Gene Transfer.</title>
        <authorList>
            <person name="Ward L.M."/>
            <person name="Hemp J."/>
            <person name="Shih P.M."/>
            <person name="Mcglynn S.E."/>
            <person name="Fischer W."/>
        </authorList>
    </citation>
    <scope>NUCLEOTIDE SEQUENCE [LARGE SCALE GENOMIC DNA]</scope>
    <source>
        <strain evidence="1">JP3_7</strain>
    </source>
</reference>
<evidence type="ECO:0000313" key="2">
    <source>
        <dbReference type="Proteomes" id="UP000230790"/>
    </source>
</evidence>
<organism evidence="1 2">
    <name type="scientific">Candidatus Thermofonsia Clade 3 bacterium</name>
    <dbReference type="NCBI Taxonomy" id="2364212"/>
    <lineage>
        <taxon>Bacteria</taxon>
        <taxon>Bacillati</taxon>
        <taxon>Chloroflexota</taxon>
        <taxon>Candidatus Thermofontia</taxon>
        <taxon>Candidatus Thermofonsia Clade 3</taxon>
    </lineage>
</organism>
<dbReference type="Pfam" id="PF13911">
    <property type="entry name" value="AhpC-TSA_2"/>
    <property type="match status" value="1"/>
</dbReference>
<dbReference type="CDD" id="cd02970">
    <property type="entry name" value="PRX_like2"/>
    <property type="match status" value="1"/>
</dbReference>
<dbReference type="InterPro" id="IPR032801">
    <property type="entry name" value="PXL2A/B/C"/>
</dbReference>
<accession>A0A2M8QC24</accession>
<dbReference type="Gene3D" id="3.40.30.10">
    <property type="entry name" value="Glutaredoxin"/>
    <property type="match status" value="1"/>
</dbReference>
<dbReference type="InterPro" id="IPR036249">
    <property type="entry name" value="Thioredoxin-like_sf"/>
</dbReference>
<protein>
    <recommendedName>
        <fullName evidence="3">Alkyl hydroperoxide reductase subunit C/ Thiol specific antioxidant domain-containing protein</fullName>
    </recommendedName>
</protein>
<dbReference type="PANTHER" id="PTHR28630:SF3">
    <property type="entry name" value="PEROXIREDOXIN-LIKE 2C"/>
    <property type="match status" value="1"/>
</dbReference>
<dbReference type="SUPFAM" id="SSF52833">
    <property type="entry name" value="Thioredoxin-like"/>
    <property type="match status" value="1"/>
</dbReference>
<name>A0A2M8QC24_9CHLR</name>
<dbReference type="AlphaFoldDB" id="A0A2M8QC24"/>
<sequence length="146" mass="15624">MFCRSELARLAKLNSRIEAAGAQVVVVTMGRPEETERFCGERAPGLRCFCDPEATSYRAYGLARGNTDQLFGPAVWLKGAQAALGGKFDGLPIGRPVGDPFQMPGTFVIGEDGRVSFAYYSKHAGDYPDDAELLRAVGAISGSQTT</sequence>
<proteinExistence type="predicted"/>
<gene>
    <name evidence="1" type="ORF">CUN48_09065</name>
</gene>